<evidence type="ECO:0000313" key="3">
    <source>
        <dbReference type="Proteomes" id="UP001195483"/>
    </source>
</evidence>
<keyword evidence="3" id="KW-1185">Reference proteome</keyword>
<evidence type="ECO:0000313" key="2">
    <source>
        <dbReference type="EMBL" id="KAK3600392.1"/>
    </source>
</evidence>
<feature type="compositionally biased region" description="Basic and acidic residues" evidence="1">
    <location>
        <begin position="34"/>
        <end position="43"/>
    </location>
</feature>
<reference evidence="2" key="2">
    <citation type="journal article" date="2021" name="Genome Biol. Evol.">
        <title>Developing a high-quality reference genome for a parasitic bivalve with doubly uniparental inheritance (Bivalvia: Unionida).</title>
        <authorList>
            <person name="Smith C.H."/>
        </authorList>
    </citation>
    <scope>NUCLEOTIDE SEQUENCE</scope>
    <source>
        <strain evidence="2">CHS0354</strain>
        <tissue evidence="2">Mantle</tissue>
    </source>
</reference>
<protein>
    <submittedName>
        <fullName evidence="2">Uncharacterized protein</fullName>
    </submittedName>
</protein>
<accession>A0AAE0W4Q2</accession>
<name>A0AAE0W4Q2_9BIVA</name>
<feature type="region of interest" description="Disordered" evidence="1">
    <location>
        <begin position="457"/>
        <end position="491"/>
    </location>
</feature>
<dbReference type="EMBL" id="JAEAOA010000998">
    <property type="protein sequence ID" value="KAK3600392.1"/>
    <property type="molecule type" value="Genomic_DNA"/>
</dbReference>
<organism evidence="2 3">
    <name type="scientific">Potamilus streckersoni</name>
    <dbReference type="NCBI Taxonomy" id="2493646"/>
    <lineage>
        <taxon>Eukaryota</taxon>
        <taxon>Metazoa</taxon>
        <taxon>Spiralia</taxon>
        <taxon>Lophotrochozoa</taxon>
        <taxon>Mollusca</taxon>
        <taxon>Bivalvia</taxon>
        <taxon>Autobranchia</taxon>
        <taxon>Heteroconchia</taxon>
        <taxon>Palaeoheterodonta</taxon>
        <taxon>Unionida</taxon>
        <taxon>Unionoidea</taxon>
        <taxon>Unionidae</taxon>
        <taxon>Ambleminae</taxon>
        <taxon>Lampsilini</taxon>
        <taxon>Potamilus</taxon>
    </lineage>
</organism>
<gene>
    <name evidence="2" type="ORF">CHS0354_016008</name>
</gene>
<reference evidence="2" key="3">
    <citation type="submission" date="2023-05" db="EMBL/GenBank/DDBJ databases">
        <authorList>
            <person name="Smith C.H."/>
        </authorList>
    </citation>
    <scope>NUCLEOTIDE SEQUENCE</scope>
    <source>
        <strain evidence="2">CHS0354</strain>
        <tissue evidence="2">Mantle</tissue>
    </source>
</reference>
<feature type="compositionally biased region" description="Polar residues" evidence="1">
    <location>
        <begin position="45"/>
        <end position="54"/>
    </location>
</feature>
<evidence type="ECO:0000256" key="1">
    <source>
        <dbReference type="SAM" id="MobiDB-lite"/>
    </source>
</evidence>
<feature type="region of interest" description="Disordered" evidence="1">
    <location>
        <begin position="34"/>
        <end position="54"/>
    </location>
</feature>
<feature type="region of interest" description="Disordered" evidence="1">
    <location>
        <begin position="391"/>
        <end position="416"/>
    </location>
</feature>
<feature type="compositionally biased region" description="Basic and acidic residues" evidence="1">
    <location>
        <begin position="482"/>
        <end position="491"/>
    </location>
</feature>
<comment type="caution">
    <text evidence="2">The sequence shown here is derived from an EMBL/GenBank/DDBJ whole genome shotgun (WGS) entry which is preliminary data.</text>
</comment>
<feature type="compositionally biased region" description="Low complexity" evidence="1">
    <location>
        <begin position="397"/>
        <end position="406"/>
    </location>
</feature>
<feature type="compositionally biased region" description="Basic and acidic residues" evidence="1">
    <location>
        <begin position="465"/>
        <end position="474"/>
    </location>
</feature>
<sequence>NDENGKVPNISDLYYIRNIPQTTVCKQHADVVIHESETPERSRRNSVSSTPPSKNLASTPVYSFNINNNQELLPVSPVSIDSGFGVNSSSENILNIGSFLNVDTSTYIHVDPELVEFGSIGCDIVINNAYVDMKMSDKKDKDVEKKVEIRTIGDDSITACLYLDEVTDQYRSPLSASTSQEKSGCYSETDIAAILDRSTGVQEIKASIDFIPNRGNFSVNDSRMTIVSNSSSILICKKPDQKMFIEGEGIIIFGATTGEATEDSVKTDHTVIGNHESARAGNSQVTVPDLSISIPPVDVMDLQFGVYINDDIEQVYRSSENTEFSRTSNKTTVYSNDWINNSNARYLKGSQSVNEENENNTSERKNYIIEQPNWYFYAPDEKNITPVGRDCRDRKWSSSSSSSLSSDEGGYTCNNSRLTTQDQRKLSNNKDQILVNSELILREDNVADFNDNFVTNADISVQPEPDARPKESKDGGLCTGKSVHEQNKAESRKLPFNEVSLENTVKNNEYSAIVDLGKIIAMDEGNNANAARRRSYIDAMLDSYSAETATDKTEGPLEFVGIISKERVHSGTTKSVFMKMIQPDSPEMFKIDNEARNDAYGENVSTLIRESAESAFILQASVSDSSDSENTNDDESVSERQHIEVDVDIIAYF</sequence>
<dbReference type="AlphaFoldDB" id="A0AAE0W4Q2"/>
<feature type="region of interest" description="Disordered" evidence="1">
    <location>
        <begin position="621"/>
        <end position="640"/>
    </location>
</feature>
<feature type="non-terminal residue" evidence="2">
    <location>
        <position position="1"/>
    </location>
</feature>
<dbReference type="Proteomes" id="UP001195483">
    <property type="component" value="Unassembled WGS sequence"/>
</dbReference>
<proteinExistence type="predicted"/>
<reference evidence="2" key="1">
    <citation type="journal article" date="2021" name="Genome Biol. Evol.">
        <title>A High-Quality Reference Genome for a Parasitic Bivalve with Doubly Uniparental Inheritance (Bivalvia: Unionida).</title>
        <authorList>
            <person name="Smith C.H."/>
        </authorList>
    </citation>
    <scope>NUCLEOTIDE SEQUENCE</scope>
    <source>
        <strain evidence="2">CHS0354</strain>
    </source>
</reference>
<feature type="compositionally biased region" description="Acidic residues" evidence="1">
    <location>
        <begin position="626"/>
        <end position="636"/>
    </location>
</feature>